<protein>
    <submittedName>
        <fullName evidence="7">Voltage-dependent T-type calcium channel subunit alpha-1H</fullName>
    </submittedName>
</protein>
<keyword evidence="3" id="KW-1133">Transmembrane helix</keyword>
<evidence type="ECO:0000256" key="1">
    <source>
        <dbReference type="ARBA" id="ARBA00004141"/>
    </source>
</evidence>
<organism evidence="7 8">
    <name type="scientific">Toxocara canis</name>
    <name type="common">Canine roundworm</name>
    <dbReference type="NCBI Taxonomy" id="6265"/>
    <lineage>
        <taxon>Eukaryota</taxon>
        <taxon>Metazoa</taxon>
        <taxon>Ecdysozoa</taxon>
        <taxon>Nematoda</taxon>
        <taxon>Chromadorea</taxon>
        <taxon>Rhabditida</taxon>
        <taxon>Spirurina</taxon>
        <taxon>Ascaridomorpha</taxon>
        <taxon>Ascaridoidea</taxon>
        <taxon>Toxocaridae</taxon>
        <taxon>Toxocara</taxon>
    </lineage>
</organism>
<evidence type="ECO:0000256" key="5">
    <source>
        <dbReference type="SAM" id="MobiDB-lite"/>
    </source>
</evidence>
<gene>
    <name evidence="7" type="primary">CACNA1H</name>
    <name evidence="7" type="ORF">Tcan_02389</name>
</gene>
<dbReference type="InterPro" id="IPR027359">
    <property type="entry name" value="Volt_channel_dom_sf"/>
</dbReference>
<reference evidence="7 8" key="1">
    <citation type="submission" date="2014-11" db="EMBL/GenBank/DDBJ databases">
        <title>Genetic blueprint of the zoonotic pathogen Toxocara canis.</title>
        <authorList>
            <person name="Zhu X.-Q."/>
            <person name="Korhonen P.K."/>
            <person name="Cai H."/>
            <person name="Young N.D."/>
            <person name="Nejsum P."/>
            <person name="von Samson-Himmelstjerna G."/>
            <person name="Boag P.R."/>
            <person name="Tan P."/>
            <person name="Li Q."/>
            <person name="Min J."/>
            <person name="Yang Y."/>
            <person name="Wang X."/>
            <person name="Fang X."/>
            <person name="Hall R.S."/>
            <person name="Hofmann A."/>
            <person name="Sternberg P.W."/>
            <person name="Jex A.R."/>
            <person name="Gasser R.B."/>
        </authorList>
    </citation>
    <scope>NUCLEOTIDE SEQUENCE [LARGE SCALE GENOMIC DNA]</scope>
    <source>
        <strain evidence="7">PN_DK_2014</strain>
    </source>
</reference>
<evidence type="ECO:0000256" key="4">
    <source>
        <dbReference type="ARBA" id="ARBA00023136"/>
    </source>
</evidence>
<sequence length="181" mass="20259">MFPGVDGEVAADSFVKTPLARHGSSLSSDLSSGEESDVEDADKWSASEARMSGTNVRQNHRRSIAYNDNVQDVSLISNGAKKSRIRWLRERIQAFVICNHFKRGILFAILINTLSMGVEYHQQPELLTTILEYSNYFFTGLFALEMLLKIIADGLFGYLSDGFNLFDGGIVALRFAFICYL</sequence>
<feature type="domain" description="Ion transport" evidence="6">
    <location>
        <begin position="101"/>
        <end position="177"/>
    </location>
</feature>
<keyword evidence="8" id="KW-1185">Reference proteome</keyword>
<dbReference type="GO" id="GO:0005248">
    <property type="term" value="F:voltage-gated sodium channel activity"/>
    <property type="evidence" value="ECO:0007669"/>
    <property type="project" value="TreeGrafter"/>
</dbReference>
<evidence type="ECO:0000256" key="2">
    <source>
        <dbReference type="ARBA" id="ARBA00022692"/>
    </source>
</evidence>
<dbReference type="STRING" id="6265.A0A0B2UQ91"/>
<evidence type="ECO:0000256" key="3">
    <source>
        <dbReference type="ARBA" id="ARBA00022989"/>
    </source>
</evidence>
<dbReference type="GO" id="GO:0070509">
    <property type="term" value="P:calcium ion import"/>
    <property type="evidence" value="ECO:0007669"/>
    <property type="project" value="TreeGrafter"/>
</dbReference>
<comment type="caution">
    <text evidence="7">The sequence shown here is derived from an EMBL/GenBank/DDBJ whole genome shotgun (WGS) entry which is preliminary data.</text>
</comment>
<dbReference type="GO" id="GO:0043005">
    <property type="term" value="C:neuron projection"/>
    <property type="evidence" value="ECO:0007669"/>
    <property type="project" value="TreeGrafter"/>
</dbReference>
<dbReference type="InterPro" id="IPR005821">
    <property type="entry name" value="Ion_trans_dom"/>
</dbReference>
<dbReference type="InterPro" id="IPR043203">
    <property type="entry name" value="VGCC_Ca_Na"/>
</dbReference>
<evidence type="ECO:0000313" key="8">
    <source>
        <dbReference type="Proteomes" id="UP000031036"/>
    </source>
</evidence>
<proteinExistence type="predicted"/>
<keyword evidence="4" id="KW-0472">Membrane</keyword>
<keyword evidence="2" id="KW-0812">Transmembrane</keyword>
<dbReference type="Proteomes" id="UP000031036">
    <property type="component" value="Unassembled WGS sequence"/>
</dbReference>
<dbReference type="PANTHER" id="PTHR10037:SF230">
    <property type="entry name" value="CA[2+]-CHANNEL PROTEIN ALPHA[[1]] SUBUNIT T, ISOFORM F"/>
    <property type="match status" value="1"/>
</dbReference>
<accession>A0A0B2UQ91</accession>
<dbReference type="GO" id="GO:0086010">
    <property type="term" value="P:membrane depolarization during action potential"/>
    <property type="evidence" value="ECO:0007669"/>
    <property type="project" value="TreeGrafter"/>
</dbReference>
<evidence type="ECO:0000259" key="6">
    <source>
        <dbReference type="Pfam" id="PF00520"/>
    </source>
</evidence>
<dbReference type="EMBL" id="JPKZ01022524">
    <property type="protein sequence ID" value="KHN71297.1"/>
    <property type="molecule type" value="Genomic_DNA"/>
</dbReference>
<dbReference type="Pfam" id="PF00520">
    <property type="entry name" value="Ion_trans"/>
    <property type="match status" value="1"/>
</dbReference>
<dbReference type="GO" id="GO:0001518">
    <property type="term" value="C:voltage-gated sodium channel complex"/>
    <property type="evidence" value="ECO:0007669"/>
    <property type="project" value="TreeGrafter"/>
</dbReference>
<dbReference type="Gene3D" id="1.20.120.350">
    <property type="entry name" value="Voltage-gated potassium channels. Chain C"/>
    <property type="match status" value="1"/>
</dbReference>
<feature type="region of interest" description="Disordered" evidence="5">
    <location>
        <begin position="21"/>
        <end position="44"/>
    </location>
</feature>
<dbReference type="OrthoDB" id="416585at2759"/>
<evidence type="ECO:0000313" key="7">
    <source>
        <dbReference type="EMBL" id="KHN71297.1"/>
    </source>
</evidence>
<dbReference type="PANTHER" id="PTHR10037">
    <property type="entry name" value="VOLTAGE-GATED CATION CHANNEL CALCIUM AND SODIUM"/>
    <property type="match status" value="1"/>
</dbReference>
<comment type="subcellular location">
    <subcellularLocation>
        <location evidence="1">Membrane</location>
        <topology evidence="1">Multi-pass membrane protein</topology>
    </subcellularLocation>
</comment>
<dbReference type="SUPFAM" id="SSF81324">
    <property type="entry name" value="Voltage-gated potassium channels"/>
    <property type="match status" value="1"/>
</dbReference>
<name>A0A0B2UQ91_TOXCA</name>
<dbReference type="GO" id="GO:0008332">
    <property type="term" value="F:low voltage-gated calcium channel activity"/>
    <property type="evidence" value="ECO:0007669"/>
    <property type="project" value="TreeGrafter"/>
</dbReference>
<dbReference type="AlphaFoldDB" id="A0A0B2UQ91"/>